<evidence type="ECO:0000313" key="1">
    <source>
        <dbReference type="EMBL" id="EKT86155.2"/>
    </source>
</evidence>
<gene>
    <name evidence="1" type="ORF">LSS_13759</name>
</gene>
<accession>K8Y8U5</accession>
<organism evidence="1 2">
    <name type="scientific">Leptospira santarosai serovar Shermani str. LT 821</name>
    <dbReference type="NCBI Taxonomy" id="758847"/>
    <lineage>
        <taxon>Bacteria</taxon>
        <taxon>Pseudomonadati</taxon>
        <taxon>Spirochaetota</taxon>
        <taxon>Spirochaetia</taxon>
        <taxon>Leptospirales</taxon>
        <taxon>Leptospiraceae</taxon>
        <taxon>Leptospira</taxon>
    </lineage>
</organism>
<dbReference type="Proteomes" id="UP000035800">
    <property type="component" value="Chromosome I"/>
</dbReference>
<reference evidence="1 2" key="2">
    <citation type="journal article" date="2014" name="Emerg. Microbes Infect.">
        <title>Potential impact on kidney infection: a whole-genome analysis of Leptospira santarosai serovar Shermani.</title>
        <authorList>
            <person name="Chou L.F."/>
            <person name="Chen T.W."/>
            <person name="Ko Y.C."/>
            <person name="Pan M.J."/>
            <person name="Tian Y.C."/>
            <person name="Chiu C.H."/>
            <person name="Tang P."/>
            <person name="Hung C.C."/>
            <person name="Yang C.W."/>
        </authorList>
    </citation>
    <scope>NUCLEOTIDE SEQUENCE</scope>
    <source>
        <strain evidence="1 2">LT 821</strain>
    </source>
</reference>
<protein>
    <recommendedName>
        <fullName evidence="3">Sigma-70 family RNA polymerase sigma factor</fullName>
    </recommendedName>
</protein>
<sequence length="316" mass="37151">MGILDLYGSILNDRRIGNPIKTWTKNTWNGFFPTMQQKTELDRIFINSYLEYKNLGDSKALVEQAYFWICRIAVRKYSLSEDGRSEVLLKFIQKVEYFSELYETRGFENFSAYAIVFLKHLVLNQWKKEIQSSKTEPLFLEPDGLPGSIVYEPDYNAELSPDRIFLREILQTLDPRGALILKLKHNLFLERKDILLLKSILSASGNSIRDFLKERMEKRFAARSRELAVLERMEVSHQILFSKRENAASFSSKAKQKLRKKLLRVEVIYTYDEISRWFGWNHSVIKRLYLQTMNSLKNSSQNLNFAAFLNEKKKTA</sequence>
<proteinExistence type="predicted"/>
<evidence type="ECO:0008006" key="3">
    <source>
        <dbReference type="Google" id="ProtNLM"/>
    </source>
</evidence>
<evidence type="ECO:0000313" key="2">
    <source>
        <dbReference type="Proteomes" id="UP000035800"/>
    </source>
</evidence>
<dbReference type="AlphaFoldDB" id="K8Y8U5"/>
<dbReference type="EMBL" id="CP006694">
    <property type="protein sequence ID" value="EKT86155.2"/>
    <property type="molecule type" value="Genomic_DNA"/>
</dbReference>
<name>K8Y8U5_9LEPT</name>
<dbReference type="KEGG" id="lst:LSS_13759"/>
<reference evidence="1 2" key="1">
    <citation type="journal article" date="2012" name="Gene">
        <title>Sequence of Leptospira santarosai serovar Shermani genome and prediction of virulence-associated genes.</title>
        <authorList>
            <person name="Chou L.F."/>
            <person name="Chen Y.T."/>
            <person name="Lu C.W."/>
            <person name="Ko Y.C."/>
            <person name="Tang C.Y."/>
            <person name="Pan M.J."/>
            <person name="Tian Y.C."/>
            <person name="Chiu C.H."/>
            <person name="Hung C.C."/>
            <person name="Yang C.W."/>
        </authorList>
    </citation>
    <scope>NUCLEOTIDE SEQUENCE [LARGE SCALE GENOMIC DNA]</scope>
    <source>
        <strain evidence="1">LT 821</strain>
    </source>
</reference>